<dbReference type="GO" id="GO:0019867">
    <property type="term" value="C:outer membrane"/>
    <property type="evidence" value="ECO:0007669"/>
    <property type="project" value="InterPro"/>
</dbReference>
<dbReference type="EMBL" id="QLLL01000002">
    <property type="protein sequence ID" value="RAJ08822.1"/>
    <property type="molecule type" value="Genomic_DNA"/>
</dbReference>
<gene>
    <name evidence="2" type="ORF">LX64_01476</name>
</gene>
<dbReference type="Gene3D" id="2.60.40.3620">
    <property type="match status" value="2"/>
</dbReference>
<dbReference type="CDD" id="cd12956">
    <property type="entry name" value="CBM_SusE-F_like"/>
    <property type="match status" value="1"/>
</dbReference>
<dbReference type="OrthoDB" id="975117at2"/>
<dbReference type="Proteomes" id="UP000249547">
    <property type="component" value="Unassembled WGS sequence"/>
</dbReference>
<evidence type="ECO:0000259" key="1">
    <source>
        <dbReference type="Pfam" id="PF14292"/>
    </source>
</evidence>
<name>A0A327QYX1_9BACT</name>
<dbReference type="InterPro" id="IPR025970">
    <property type="entry name" value="SusE"/>
</dbReference>
<dbReference type="CDD" id="cd12967">
    <property type="entry name" value="CBM_SusE-F_like_u1"/>
    <property type="match status" value="1"/>
</dbReference>
<dbReference type="RefSeq" id="WP_111596924.1">
    <property type="nucleotide sequence ID" value="NZ_QLLL01000002.1"/>
</dbReference>
<comment type="caution">
    <text evidence="2">The sequence shown here is derived from an EMBL/GenBank/DDBJ whole genome shotgun (WGS) entry which is preliminary data.</text>
</comment>
<evidence type="ECO:0000313" key="3">
    <source>
        <dbReference type="Proteomes" id="UP000249547"/>
    </source>
</evidence>
<accession>A0A327QYX1</accession>
<dbReference type="AlphaFoldDB" id="A0A327QYX1"/>
<reference evidence="2 3" key="1">
    <citation type="submission" date="2018-06" db="EMBL/GenBank/DDBJ databases">
        <title>Genomic Encyclopedia of Archaeal and Bacterial Type Strains, Phase II (KMG-II): from individual species to whole genera.</title>
        <authorList>
            <person name="Goeker M."/>
        </authorList>
    </citation>
    <scope>NUCLEOTIDE SEQUENCE [LARGE SCALE GENOMIC DNA]</scope>
    <source>
        <strain evidence="2 3">DSM 23857</strain>
    </source>
</reference>
<proteinExistence type="predicted"/>
<dbReference type="PROSITE" id="PS51257">
    <property type="entry name" value="PROKAR_LIPOPROTEIN"/>
    <property type="match status" value="1"/>
</dbReference>
<organism evidence="2 3">
    <name type="scientific">Chitinophaga skermanii</name>
    <dbReference type="NCBI Taxonomy" id="331697"/>
    <lineage>
        <taxon>Bacteria</taxon>
        <taxon>Pseudomonadati</taxon>
        <taxon>Bacteroidota</taxon>
        <taxon>Chitinophagia</taxon>
        <taxon>Chitinophagales</taxon>
        <taxon>Chitinophagaceae</taxon>
        <taxon>Chitinophaga</taxon>
    </lineage>
</organism>
<evidence type="ECO:0000313" key="2">
    <source>
        <dbReference type="EMBL" id="RAJ08822.1"/>
    </source>
</evidence>
<protein>
    <submittedName>
        <fullName evidence="2">SusE-like outer membrane protein</fullName>
    </submittedName>
</protein>
<feature type="domain" description="SusE outer membrane protein" evidence="1">
    <location>
        <begin position="23"/>
        <end position="127"/>
    </location>
</feature>
<sequence>MKQISQYILLICLGSMAFMSCKKDEVRTVAGDGTSPTLASNKTTLVLDKATPDAQAITFNWNASSFGFNGVVLYSVEVAKKGTNFADAKSSSADTLTKSFTVSEFNSFANGLGLDPGVAGEVEVRVKAYLSDTYKPAYSNVLTVTVTPYLDLIDYPSIYMPGSHQGWNPETAPNLAAINTTKPKFYEGYVYLPDASTLFKFTPGRKWDGDMGGTFTAGNTGNFGTSLRDNMEINGAGNYYITADHTNDPGTWKAIKANWGIIGNATGSWDVDKDMTYDVASKTWKITLDMVPGEFKFRANDAYDLNFGDDKPADPFLNYNGANIKLDAAGTYEITLNLTNPGNYQYTIKKL</sequence>
<dbReference type="Pfam" id="PF14292">
    <property type="entry name" value="SusE"/>
    <property type="match status" value="1"/>
</dbReference>
<dbReference type="GO" id="GO:2001070">
    <property type="term" value="F:starch binding"/>
    <property type="evidence" value="ECO:0007669"/>
    <property type="project" value="InterPro"/>
</dbReference>
<keyword evidence="3" id="KW-1185">Reference proteome</keyword>